<evidence type="ECO:0000256" key="3">
    <source>
        <dbReference type="ARBA" id="ARBA00023163"/>
    </source>
</evidence>
<feature type="DNA-binding region" description="H-T-H motif" evidence="4">
    <location>
        <begin position="27"/>
        <end position="46"/>
    </location>
</feature>
<keyword evidence="1" id="KW-0805">Transcription regulation</keyword>
<dbReference type="InterPro" id="IPR001647">
    <property type="entry name" value="HTH_TetR"/>
</dbReference>
<protein>
    <submittedName>
        <fullName evidence="6">TetR family transcriptional regulator</fullName>
    </submittedName>
</protein>
<dbReference type="InterPro" id="IPR050109">
    <property type="entry name" value="HTH-type_TetR-like_transc_reg"/>
</dbReference>
<dbReference type="PANTHER" id="PTHR30055">
    <property type="entry name" value="HTH-TYPE TRANSCRIPTIONAL REGULATOR RUTR"/>
    <property type="match status" value="1"/>
</dbReference>
<dbReference type="EMBL" id="BOPF01000003">
    <property type="protein sequence ID" value="GIJ44128.1"/>
    <property type="molecule type" value="Genomic_DNA"/>
</dbReference>
<evidence type="ECO:0000256" key="2">
    <source>
        <dbReference type="ARBA" id="ARBA00023125"/>
    </source>
</evidence>
<organism evidence="6 7">
    <name type="scientific">Virgisporangium aliadipatigenens</name>
    <dbReference type="NCBI Taxonomy" id="741659"/>
    <lineage>
        <taxon>Bacteria</taxon>
        <taxon>Bacillati</taxon>
        <taxon>Actinomycetota</taxon>
        <taxon>Actinomycetes</taxon>
        <taxon>Micromonosporales</taxon>
        <taxon>Micromonosporaceae</taxon>
        <taxon>Virgisporangium</taxon>
    </lineage>
</organism>
<reference evidence="6" key="1">
    <citation type="submission" date="2021-01" db="EMBL/GenBank/DDBJ databases">
        <title>Whole genome shotgun sequence of Virgisporangium aliadipatigenens NBRC 105644.</title>
        <authorList>
            <person name="Komaki H."/>
            <person name="Tamura T."/>
        </authorList>
    </citation>
    <scope>NUCLEOTIDE SEQUENCE</scope>
    <source>
        <strain evidence="6">NBRC 105644</strain>
    </source>
</reference>
<keyword evidence="7" id="KW-1185">Reference proteome</keyword>
<dbReference type="Proteomes" id="UP000619260">
    <property type="component" value="Unassembled WGS sequence"/>
</dbReference>
<dbReference type="InterPro" id="IPR009057">
    <property type="entry name" value="Homeodomain-like_sf"/>
</dbReference>
<dbReference type="AlphaFoldDB" id="A0A8J4DP11"/>
<evidence type="ECO:0000256" key="1">
    <source>
        <dbReference type="ARBA" id="ARBA00023015"/>
    </source>
</evidence>
<accession>A0A8J4DP11</accession>
<evidence type="ECO:0000313" key="6">
    <source>
        <dbReference type="EMBL" id="GIJ44128.1"/>
    </source>
</evidence>
<sequence length="186" mass="19881">MARTRTRDEILNEAARLFAVAGYKGTSLNDIAVAVGCSKATLLYHFESKDAIFLALAKPAAEQLADLGERLLTLDDAAAQTAAIEGFVDLVMAYRQEIAIIYDQMPQALQRPAFAHLQAATNALLSAIAGRTDDPLQFYAARVVLSGICAVAIEETGDADTTRAALVRVAKRALQTPSADPDSEKD</sequence>
<evidence type="ECO:0000259" key="5">
    <source>
        <dbReference type="PROSITE" id="PS50977"/>
    </source>
</evidence>
<dbReference type="Gene3D" id="1.10.357.10">
    <property type="entry name" value="Tetracycline Repressor, domain 2"/>
    <property type="match status" value="1"/>
</dbReference>
<dbReference type="PRINTS" id="PR00455">
    <property type="entry name" value="HTHTETR"/>
</dbReference>
<dbReference type="GO" id="GO:0000976">
    <property type="term" value="F:transcription cis-regulatory region binding"/>
    <property type="evidence" value="ECO:0007669"/>
    <property type="project" value="TreeGrafter"/>
</dbReference>
<comment type="caution">
    <text evidence="6">The sequence shown here is derived from an EMBL/GenBank/DDBJ whole genome shotgun (WGS) entry which is preliminary data.</text>
</comment>
<evidence type="ECO:0000256" key="4">
    <source>
        <dbReference type="PROSITE-ProRule" id="PRU00335"/>
    </source>
</evidence>
<dbReference type="SUPFAM" id="SSF46689">
    <property type="entry name" value="Homeodomain-like"/>
    <property type="match status" value="1"/>
</dbReference>
<dbReference type="RefSeq" id="WP_203897704.1">
    <property type="nucleotide sequence ID" value="NZ_BOPF01000003.1"/>
</dbReference>
<dbReference type="PANTHER" id="PTHR30055:SF234">
    <property type="entry name" value="HTH-TYPE TRANSCRIPTIONAL REGULATOR BETI"/>
    <property type="match status" value="1"/>
</dbReference>
<gene>
    <name evidence="6" type="ORF">Val02_10140</name>
</gene>
<keyword evidence="2 4" id="KW-0238">DNA-binding</keyword>
<dbReference type="GO" id="GO:0003700">
    <property type="term" value="F:DNA-binding transcription factor activity"/>
    <property type="evidence" value="ECO:0007669"/>
    <property type="project" value="TreeGrafter"/>
</dbReference>
<proteinExistence type="predicted"/>
<name>A0A8J4DP11_9ACTN</name>
<feature type="domain" description="HTH tetR-type" evidence="5">
    <location>
        <begin position="4"/>
        <end position="64"/>
    </location>
</feature>
<dbReference type="PROSITE" id="PS50977">
    <property type="entry name" value="HTH_TETR_2"/>
    <property type="match status" value="1"/>
</dbReference>
<evidence type="ECO:0000313" key="7">
    <source>
        <dbReference type="Proteomes" id="UP000619260"/>
    </source>
</evidence>
<keyword evidence="3" id="KW-0804">Transcription</keyword>
<dbReference type="Pfam" id="PF00440">
    <property type="entry name" value="TetR_N"/>
    <property type="match status" value="1"/>
</dbReference>